<evidence type="ECO:0000313" key="2">
    <source>
        <dbReference type="Ensembl" id="ENSNNAP00000010567.1"/>
    </source>
</evidence>
<dbReference type="Gene3D" id="2.40.50.90">
    <property type="match status" value="7"/>
</dbReference>
<dbReference type="PANTHER" id="PTHR22948">
    <property type="entry name" value="TUDOR DOMAIN CONTAINING PROTEIN"/>
    <property type="match status" value="1"/>
</dbReference>
<name>A0A8C6X8L4_NAJNA</name>
<dbReference type="InterPro" id="IPR050621">
    <property type="entry name" value="Tudor_domain_containing"/>
</dbReference>
<accession>A0A8C6X8L4</accession>
<proteinExistence type="predicted"/>
<keyword evidence="3" id="KW-1185">Reference proteome</keyword>
<sequence>MDSSSPTKFPDVDVKVTNVYYHRKEVLVKFQGQLNTECELDYHILQKEIQEVPKVKDPVAVGEFCLVKDSECGEWYRGKVIQKRHDTYEVHSMDNGKILAVHETHLASPIDELFQLPPKMVYGIFANVLPIEEKWTAKAFNYFSTLIGLQIKGYIQATLPNQMFLLHVPKIAADVVEFRIGKLVDVDTFCLIVEMLTEFPDEPLCKQMPDLLQQKCTRQGTLICDAGIQPNIPPVLRNLQPILSVGAVEKVKISVAVSPSKFYCQLLRQQIELDTLTRDMFSYYESLSRVKLPYCDNFGALCAAKQKEGQWQRGVIQQLLSDKVKIWFMDFGNHEAVSSEYILKLPPEFISVPMFSFPCALSCLSDQDETERNAQLEEFKETLLTQQAILAHIDMFNSKEHIYYVTLSKCALTQTGDNLSWENDVDPTQQSSYSSNEKDTHLLCSPLTVPYKRAEMKIGSVCVAFAVFVLNPSNFWVQMNDFLDEFEALMKKVADVYDEGNDKILENPEPGRLCCARYSKDKYFYRAVIRQIIDNNVDVYFLDFGNTDTVPLFDVKILLPELQELPALAMCCKLANAFPIEDIWTKKETDFFKTTVVDKPIILHVIAKQNENYIVNVQCMNDSKETDVLRLMIEAGCAEYWEVKQDPFQKTVREILSKTSIQKNKVLIPKTTDENKKLNTHVVTKGNASIFPSWKNKLSNKYEQMFGKTERVECYKEYRFEPGCVLDVVCCHIISPGSFLCQIQNKLPELNNMMEQIQNFYNTQKIPYESGKPACVVKYSTDGKWYRAIVLKHVSKTETDVIFVDYGNRERVLLKDLQAIHPDFLILECQAFRCCFNSVSESLIFDPYIWTTEICSDFKSFVSSSNEQLTCLICALVFKTSDYLYYIVDLKTPFTNLRQFLFESGHVQIYSFECAQSLITPFSLCSFYYSSFNMEVGNEEKVYVSYIYSPTKFYCQLSRNANEMDKILKKISEISPKTSHAIQMNTHSLCIAKYFEDGLFYRALASPMESSNVCPVYFVDYGNKQLVTKEELVPIPNSASELMFTPMQAIECYLSDLKDTEIPSEIKAWFEKNYLEKELKAVIVSKESDGQFGMELYDGELQINGKIKHLLKQKESNLNSNDKCFKKYVGNKPYKIELAIEEKQVESEEIGQQTKAGNDKLPVKYRNKIVIDQQKQDSRPAKFPLTMDFSDFVLKKVLRYRYESTHKKTNADIDQLNKQSKKIKNKRTRLHMLKLNTSGQERSNNTKQKYTDLPQIDILLNSKVWGYISYVGNLSSFYVHRSEDENKIVQLAGELNRETLVKESEIEAELEKDDVVLVNYEGDSCIYRALVRKVLANKFFEVEFIDYGNIATVNSKNIYKIKKCLFSLPRLSIHCFLRKAKYSFSNKNWSTDMAAYFINVVNNQPVMIKFLQQYDQQWEVDIMCHGISISDKLIEREILLGLENILSLNFDHNMIQLPTIDSETVSNDPGKKSESQTSCGSIIIRPTKIGYQNIKPGQIEIAEVGHISNNGNFYVKLTKDAQTMLNLNVLVAQEIEKKCFIATEEIAEGLECLVRSNKHLGWYRSEVIKKYVKEECMLVFFVDLGKYEMVSLHDAHVLNEKIRCIPRNAVLCKWIRIGNLSDLSFKGMMEKIKYCEIKIIFFKYLKSELIWEVDILIDGILFLEYWNQISNQTKLERHNLLETDNVSKSLDISIRSNSISWARFQKNSHYPGFVTSVTDPSNFCIQLEDSFKTLIALFKMLSNLPENLPTMPQECIIPGAICLIKNGPDENWNRVEVSEVLKDSSTLMLTFIDDEGLSAPLPISEVSKLKIIPEKLVTLPRLTYPCSLFGVIPADGKYWNDEAKLTIQEFLGRQGLTFQFKRSHCGLKLEVDVSFEQNNAADVLVASGCALYSKTAFFGSAIS</sequence>
<dbReference type="Gene3D" id="2.30.30.140">
    <property type="match status" value="8"/>
</dbReference>
<evidence type="ECO:0000259" key="1">
    <source>
        <dbReference type="PROSITE" id="PS50304"/>
    </source>
</evidence>
<dbReference type="GeneTree" id="ENSGT00940000162581"/>
<dbReference type="OMA" id="CFYYRAV"/>
<dbReference type="OrthoDB" id="9995375at2759"/>
<gene>
    <name evidence="2" type="primary">TDRD15</name>
</gene>
<feature type="domain" description="Tudor" evidence="1">
    <location>
        <begin position="1545"/>
        <end position="1605"/>
    </location>
</feature>
<dbReference type="Proteomes" id="UP000694559">
    <property type="component" value="Unplaced"/>
</dbReference>
<dbReference type="SUPFAM" id="SSF63748">
    <property type="entry name" value="Tudor/PWWP/MBT"/>
    <property type="match status" value="8"/>
</dbReference>
<feature type="domain" description="Tudor" evidence="1">
    <location>
        <begin position="507"/>
        <end position="565"/>
    </location>
</feature>
<reference evidence="2" key="2">
    <citation type="submission" date="2025-09" db="UniProtKB">
        <authorList>
            <consortium name="Ensembl"/>
        </authorList>
    </citation>
    <scope>IDENTIFICATION</scope>
</reference>
<dbReference type="InterPro" id="IPR047450">
    <property type="entry name" value="Tudor_TDRD15_rpt1"/>
</dbReference>
<dbReference type="PANTHER" id="PTHR22948:SF7">
    <property type="entry name" value="TUDOR DOMAIN-CONTAINING PROTEIN 15"/>
    <property type="match status" value="1"/>
</dbReference>
<dbReference type="InterPro" id="IPR035437">
    <property type="entry name" value="SNase_OB-fold_sf"/>
</dbReference>
<feature type="domain" description="Tudor" evidence="1">
    <location>
        <begin position="768"/>
        <end position="827"/>
    </location>
</feature>
<dbReference type="CDD" id="cd20436">
    <property type="entry name" value="Tudor_TDRD15_rpt1"/>
    <property type="match status" value="1"/>
</dbReference>
<feature type="domain" description="Tudor" evidence="1">
    <location>
        <begin position="58"/>
        <end position="116"/>
    </location>
</feature>
<evidence type="ECO:0000313" key="3">
    <source>
        <dbReference type="Proteomes" id="UP000694559"/>
    </source>
</evidence>
<dbReference type="InterPro" id="IPR002999">
    <property type="entry name" value="Tudor"/>
</dbReference>
<reference evidence="2" key="1">
    <citation type="submission" date="2025-08" db="UniProtKB">
        <authorList>
            <consortium name="Ensembl"/>
        </authorList>
    </citation>
    <scope>IDENTIFICATION</scope>
</reference>
<dbReference type="SMART" id="SM00333">
    <property type="entry name" value="TUDOR"/>
    <property type="match status" value="8"/>
</dbReference>
<protein>
    <submittedName>
        <fullName evidence="2">Tudor domain containing 15</fullName>
    </submittedName>
</protein>
<dbReference type="InterPro" id="IPR047452">
    <property type="entry name" value="Tudor_TDRD15_rpt2"/>
</dbReference>
<dbReference type="CDD" id="cd20437">
    <property type="entry name" value="Tudor_TDRD15_rpt2"/>
    <property type="match status" value="1"/>
</dbReference>
<dbReference type="Ensembl" id="ENSNNAT00000011053.1">
    <property type="protein sequence ID" value="ENSNNAP00000010567.1"/>
    <property type="gene ID" value="ENSNNAG00000007049.1"/>
</dbReference>
<feature type="domain" description="Tudor" evidence="1">
    <location>
        <begin position="1309"/>
        <end position="1368"/>
    </location>
</feature>
<organism evidence="2 3">
    <name type="scientific">Naja naja</name>
    <name type="common">Indian cobra</name>
    <dbReference type="NCBI Taxonomy" id="35670"/>
    <lineage>
        <taxon>Eukaryota</taxon>
        <taxon>Metazoa</taxon>
        <taxon>Chordata</taxon>
        <taxon>Craniata</taxon>
        <taxon>Vertebrata</taxon>
        <taxon>Euteleostomi</taxon>
        <taxon>Lepidosauria</taxon>
        <taxon>Squamata</taxon>
        <taxon>Bifurcata</taxon>
        <taxon>Unidentata</taxon>
        <taxon>Episquamata</taxon>
        <taxon>Toxicofera</taxon>
        <taxon>Serpentes</taxon>
        <taxon>Colubroidea</taxon>
        <taxon>Elapidae</taxon>
        <taxon>Elapinae</taxon>
        <taxon>Naja</taxon>
    </lineage>
</organism>
<feature type="domain" description="Tudor" evidence="1">
    <location>
        <begin position="295"/>
        <end position="352"/>
    </location>
</feature>
<dbReference type="Pfam" id="PF00567">
    <property type="entry name" value="TUDOR"/>
    <property type="match status" value="8"/>
</dbReference>
<dbReference type="PROSITE" id="PS50304">
    <property type="entry name" value="TUDOR"/>
    <property type="match status" value="7"/>
</dbReference>
<feature type="domain" description="Tudor" evidence="1">
    <location>
        <begin position="983"/>
        <end position="1042"/>
    </location>
</feature>